<organism evidence="1 2">
    <name type="scientific">Nocardia suismassiliense</name>
    <dbReference type="NCBI Taxonomy" id="2077092"/>
    <lineage>
        <taxon>Bacteria</taxon>
        <taxon>Bacillati</taxon>
        <taxon>Actinomycetota</taxon>
        <taxon>Actinomycetes</taxon>
        <taxon>Mycobacteriales</taxon>
        <taxon>Nocardiaceae</taxon>
        <taxon>Nocardia</taxon>
    </lineage>
</organism>
<evidence type="ECO:0000313" key="1">
    <source>
        <dbReference type="EMBL" id="MFF3224627.1"/>
    </source>
</evidence>
<comment type="caution">
    <text evidence="1">The sequence shown here is derived from an EMBL/GenBank/DDBJ whole genome shotgun (WGS) entry which is preliminary data.</text>
</comment>
<dbReference type="EMBL" id="JBIAPI010000003">
    <property type="protein sequence ID" value="MFF3224627.1"/>
    <property type="molecule type" value="Genomic_DNA"/>
</dbReference>
<evidence type="ECO:0000313" key="2">
    <source>
        <dbReference type="Proteomes" id="UP001601948"/>
    </source>
</evidence>
<reference evidence="1 2" key="1">
    <citation type="submission" date="2024-10" db="EMBL/GenBank/DDBJ databases">
        <title>The Natural Products Discovery Center: Release of the First 8490 Sequenced Strains for Exploring Actinobacteria Biosynthetic Diversity.</title>
        <authorList>
            <person name="Kalkreuter E."/>
            <person name="Kautsar S.A."/>
            <person name="Yang D."/>
            <person name="Bader C.D."/>
            <person name="Teijaro C.N."/>
            <person name="Fluegel L."/>
            <person name="Davis C.M."/>
            <person name="Simpson J.R."/>
            <person name="Lauterbach L."/>
            <person name="Steele A.D."/>
            <person name="Gui C."/>
            <person name="Meng S."/>
            <person name="Li G."/>
            <person name="Viehrig K."/>
            <person name="Ye F."/>
            <person name="Su P."/>
            <person name="Kiefer A.F."/>
            <person name="Nichols A."/>
            <person name="Cepeda A.J."/>
            <person name="Yan W."/>
            <person name="Fan B."/>
            <person name="Jiang Y."/>
            <person name="Adhikari A."/>
            <person name="Zheng C.-J."/>
            <person name="Schuster L."/>
            <person name="Cowan T.M."/>
            <person name="Smanski M.J."/>
            <person name="Chevrette M.G."/>
            <person name="De Carvalho L.P.S."/>
            <person name="Shen B."/>
        </authorList>
    </citation>
    <scope>NUCLEOTIDE SEQUENCE [LARGE SCALE GENOMIC DNA]</scope>
    <source>
        <strain evidence="1 2">NPDC003040</strain>
    </source>
</reference>
<dbReference type="Proteomes" id="UP001601948">
    <property type="component" value="Unassembled WGS sequence"/>
</dbReference>
<keyword evidence="2" id="KW-1185">Reference proteome</keyword>
<gene>
    <name evidence="1" type="ORF">ACFYV7_17675</name>
</gene>
<name>A0ABW6QTT7_9NOCA</name>
<evidence type="ECO:0008006" key="3">
    <source>
        <dbReference type="Google" id="ProtNLM"/>
    </source>
</evidence>
<proteinExistence type="predicted"/>
<sequence>MGTSTRWPGPRGGVWVAPNTRLGWVDTLTAGGISAVPSDSAADPAQEPRNAAAEQQLVRAVEQVADALFQTIRVEPDAFDLRLALSAAGANLVNVLEDLSTTGATVTEDLPEGTAAARETAYIQWLVCRVCGAGGTATDSVIRRSAVYCGRYMLDNDRFRRAIDGEDAGYRLSGELLCEVYQLFFAQAFEEFLKSLVTAKIVLWLPILQVIDPAGVIADWVADNIVKHIPNPCEEAAGRGGHDASLPELARGLLEETVRRVLGLPVGTTGGS</sequence>
<accession>A0ABW6QTT7</accession>
<protein>
    <recommendedName>
        <fullName evidence="3">TetR family transcriptional regulator</fullName>
    </recommendedName>
</protein>
<dbReference type="RefSeq" id="WP_387718588.1">
    <property type="nucleotide sequence ID" value="NZ_JBIAPI010000003.1"/>
</dbReference>